<dbReference type="PANTHER" id="PTHR11835:SF34">
    <property type="entry name" value="ISOCITRATE DEHYDROGENASE [NAD] SUBUNIT ALPHA, MITOCHONDRIAL"/>
    <property type="match status" value="1"/>
</dbReference>
<keyword evidence="8" id="KW-0520">NAD</keyword>
<evidence type="ECO:0000313" key="10">
    <source>
        <dbReference type="EMBL" id="KAF0852706.1"/>
    </source>
</evidence>
<dbReference type="PROSITE" id="PS00470">
    <property type="entry name" value="IDH_IMDH"/>
    <property type="match status" value="1"/>
</dbReference>
<organism evidence="10 11">
    <name type="scientific">Andalucia godoyi</name>
    <name type="common">Flagellate</name>
    <dbReference type="NCBI Taxonomy" id="505711"/>
    <lineage>
        <taxon>Eukaryota</taxon>
        <taxon>Discoba</taxon>
        <taxon>Jakobida</taxon>
        <taxon>Andalucina</taxon>
        <taxon>Andaluciidae</taxon>
        <taxon>Andalucia</taxon>
    </lineage>
</organism>
<dbReference type="EMBL" id="VRVR01000020">
    <property type="protein sequence ID" value="KAF0852706.1"/>
    <property type="molecule type" value="Genomic_DNA"/>
</dbReference>
<dbReference type="SUPFAM" id="SSF53659">
    <property type="entry name" value="Isocitrate/Isopropylmalate dehydrogenase-like"/>
    <property type="match status" value="1"/>
</dbReference>
<dbReference type="GO" id="GO:0005739">
    <property type="term" value="C:mitochondrion"/>
    <property type="evidence" value="ECO:0007669"/>
    <property type="project" value="TreeGrafter"/>
</dbReference>
<sequence>MISRRLFSTAVAAGSRTVTLFPGDGIGREISSALQKVFTAASVPVVWDTYDVGAEAAERTGSLITKEALDSVLRTGVCLKGPTATPIGKGHKSLNVTLRQTLDIYANVRPAKTIAAVPTRYEKVDIVIVRENTEDLYAGQEAVITDGVNISLKIITEKASTRIAKYAFEYAVANGRKKVSAIHKANIMKLTDGLFLECCRKVAKEYPQITYDERIIDATCMMLVQDPTKFDVMVLPNLYGDIVSDLAAGLIGGLGLTASSNYGQKAVLFEAVHGTAPDIAGKDLANPSALLFSGAMMLRHLGLKTHADQIENAVLKTLKGSVKTKDLGGNSTCSEFTNHVIKNL</sequence>
<name>A0A8K0F0X2_ANDGO</name>
<dbReference type="InterPro" id="IPR004434">
    <property type="entry name" value="Isocitrate_DH_NAD"/>
</dbReference>
<evidence type="ECO:0000259" key="9">
    <source>
        <dbReference type="SMART" id="SM01329"/>
    </source>
</evidence>
<keyword evidence="4" id="KW-0479">Metal-binding</keyword>
<dbReference type="Gene3D" id="3.40.718.10">
    <property type="entry name" value="Isopropylmalate Dehydrogenase"/>
    <property type="match status" value="1"/>
</dbReference>
<comment type="cofactor">
    <cofactor evidence="2">
        <name>Mg(2+)</name>
        <dbReference type="ChEBI" id="CHEBI:18420"/>
    </cofactor>
</comment>
<dbReference type="SMART" id="SM01329">
    <property type="entry name" value="Iso_dh"/>
    <property type="match status" value="1"/>
</dbReference>
<dbReference type="Pfam" id="PF00180">
    <property type="entry name" value="Iso_dh"/>
    <property type="match status" value="1"/>
</dbReference>
<keyword evidence="11" id="KW-1185">Reference proteome</keyword>
<dbReference type="GO" id="GO:0004449">
    <property type="term" value="F:isocitrate dehydrogenase (NAD+) activity"/>
    <property type="evidence" value="ECO:0007669"/>
    <property type="project" value="TreeGrafter"/>
</dbReference>
<protein>
    <submittedName>
        <fullName evidence="10">Mitochondrial isocitrate dehydrogenase (NAD+)</fullName>
    </submittedName>
</protein>
<dbReference type="GO" id="GO:0006099">
    <property type="term" value="P:tricarboxylic acid cycle"/>
    <property type="evidence" value="ECO:0007669"/>
    <property type="project" value="InterPro"/>
</dbReference>
<keyword evidence="5" id="KW-0460">Magnesium</keyword>
<evidence type="ECO:0000256" key="8">
    <source>
        <dbReference type="ARBA" id="ARBA00023027"/>
    </source>
</evidence>
<comment type="caution">
    <text evidence="10">The sequence shown here is derived from an EMBL/GenBank/DDBJ whole genome shotgun (WGS) entry which is preliminary data.</text>
</comment>
<keyword evidence="6" id="KW-0809">Transit peptide</keyword>
<dbReference type="NCBIfam" id="TIGR00175">
    <property type="entry name" value="mito_nad_idh"/>
    <property type="match status" value="1"/>
</dbReference>
<dbReference type="GO" id="GO:0006102">
    <property type="term" value="P:isocitrate metabolic process"/>
    <property type="evidence" value="ECO:0007669"/>
    <property type="project" value="TreeGrafter"/>
</dbReference>
<dbReference type="GO" id="GO:0000287">
    <property type="term" value="F:magnesium ion binding"/>
    <property type="evidence" value="ECO:0007669"/>
    <property type="project" value="InterPro"/>
</dbReference>
<evidence type="ECO:0000256" key="3">
    <source>
        <dbReference type="ARBA" id="ARBA00007769"/>
    </source>
</evidence>
<dbReference type="OrthoDB" id="10261637at2759"/>
<proteinExistence type="inferred from homology"/>
<evidence type="ECO:0000256" key="1">
    <source>
        <dbReference type="ARBA" id="ARBA00001936"/>
    </source>
</evidence>
<dbReference type="AlphaFoldDB" id="A0A8K0F0X2"/>
<dbReference type="GO" id="GO:0051287">
    <property type="term" value="F:NAD binding"/>
    <property type="evidence" value="ECO:0007669"/>
    <property type="project" value="InterPro"/>
</dbReference>
<dbReference type="InterPro" id="IPR024084">
    <property type="entry name" value="IsoPropMal-DH-like_dom"/>
</dbReference>
<evidence type="ECO:0000256" key="6">
    <source>
        <dbReference type="ARBA" id="ARBA00022946"/>
    </source>
</evidence>
<dbReference type="InterPro" id="IPR019818">
    <property type="entry name" value="IsoCit/isopropylmalate_DH_CS"/>
</dbReference>
<evidence type="ECO:0000256" key="4">
    <source>
        <dbReference type="ARBA" id="ARBA00022723"/>
    </source>
</evidence>
<comment type="cofactor">
    <cofactor evidence="1">
        <name>Mn(2+)</name>
        <dbReference type="ChEBI" id="CHEBI:29035"/>
    </cofactor>
</comment>
<evidence type="ECO:0000313" key="11">
    <source>
        <dbReference type="Proteomes" id="UP000799049"/>
    </source>
</evidence>
<dbReference type="Proteomes" id="UP000799049">
    <property type="component" value="Unassembled WGS sequence"/>
</dbReference>
<comment type="similarity">
    <text evidence="3">Belongs to the isocitrate and isopropylmalate dehydrogenases family.</text>
</comment>
<feature type="domain" description="Isopropylmalate dehydrogenase-like" evidence="9">
    <location>
        <begin position="17"/>
        <end position="340"/>
    </location>
</feature>
<dbReference type="PANTHER" id="PTHR11835">
    <property type="entry name" value="DECARBOXYLATING DEHYDROGENASES-ISOCITRATE, ISOPROPYLMALATE, TARTRATE"/>
    <property type="match status" value="1"/>
</dbReference>
<evidence type="ECO:0000256" key="5">
    <source>
        <dbReference type="ARBA" id="ARBA00022842"/>
    </source>
</evidence>
<gene>
    <name evidence="10" type="ORF">ANDGO_08525</name>
</gene>
<keyword evidence="7" id="KW-0560">Oxidoreductase</keyword>
<reference evidence="10" key="1">
    <citation type="submission" date="2019-09" db="EMBL/GenBank/DDBJ databases">
        <title>The Mitochondrial Proteome of the Jakobid, Andalucia godoyi, a Protist With the Most Gene-Rich and Bacteria-Like Mitochondrial Genome.</title>
        <authorList>
            <person name="Gray M.W."/>
            <person name="Burger G."/>
            <person name="Derelle R."/>
            <person name="Klimes V."/>
            <person name="Leger M."/>
            <person name="Sarrasin M."/>
            <person name="Vlcek C."/>
            <person name="Roger A.J."/>
            <person name="Elias M."/>
            <person name="Lang B.F."/>
        </authorList>
    </citation>
    <scope>NUCLEOTIDE SEQUENCE</scope>
    <source>
        <strain evidence="10">And28</strain>
    </source>
</reference>
<accession>A0A8K0F0X2</accession>
<evidence type="ECO:0000256" key="7">
    <source>
        <dbReference type="ARBA" id="ARBA00023002"/>
    </source>
</evidence>
<evidence type="ECO:0000256" key="2">
    <source>
        <dbReference type="ARBA" id="ARBA00001946"/>
    </source>
</evidence>